<gene>
    <name evidence="2" type="ORF">ACFP3V_08680</name>
</gene>
<accession>A0ABW1FZ27</accession>
<evidence type="ECO:0000256" key="1">
    <source>
        <dbReference type="SAM" id="MobiDB-lite"/>
    </source>
</evidence>
<dbReference type="Proteomes" id="UP001596174">
    <property type="component" value="Unassembled WGS sequence"/>
</dbReference>
<evidence type="ECO:0000313" key="3">
    <source>
        <dbReference type="Proteomes" id="UP001596174"/>
    </source>
</evidence>
<comment type="caution">
    <text evidence="2">The sequence shown here is derived from an EMBL/GenBank/DDBJ whole genome shotgun (WGS) entry which is preliminary data.</text>
</comment>
<proteinExistence type="predicted"/>
<protein>
    <submittedName>
        <fullName evidence="2">Uncharacterized protein</fullName>
    </submittedName>
</protein>
<reference evidence="3" key="1">
    <citation type="journal article" date="2019" name="Int. J. Syst. Evol. Microbiol.">
        <title>The Global Catalogue of Microorganisms (GCM) 10K type strain sequencing project: providing services to taxonomists for standard genome sequencing and annotation.</title>
        <authorList>
            <consortium name="The Broad Institute Genomics Platform"/>
            <consortium name="The Broad Institute Genome Sequencing Center for Infectious Disease"/>
            <person name="Wu L."/>
            <person name="Ma J."/>
        </authorList>
    </citation>
    <scope>NUCLEOTIDE SEQUENCE [LARGE SCALE GENOMIC DNA]</scope>
    <source>
        <strain evidence="3">JCM 4816</strain>
    </source>
</reference>
<dbReference type="EMBL" id="JBHSQJ010000031">
    <property type="protein sequence ID" value="MFC5907293.1"/>
    <property type="molecule type" value="Genomic_DNA"/>
</dbReference>
<name>A0ABW1FZ27_9ACTN</name>
<sequence>MPDAVPTPESTPGQTPPPGDPASCQPEEARARRAPTAGSPLNLVADLDTAALWFSSRLHARRQALTAVGTGPLPPAKPPVAACGYRRHGAVDLKPLRPHPMKRRHLR</sequence>
<feature type="region of interest" description="Disordered" evidence="1">
    <location>
        <begin position="1"/>
        <end position="39"/>
    </location>
</feature>
<keyword evidence="3" id="KW-1185">Reference proteome</keyword>
<organism evidence="2 3">
    <name type="scientific">Streptacidiphilus monticola</name>
    <dbReference type="NCBI Taxonomy" id="2161674"/>
    <lineage>
        <taxon>Bacteria</taxon>
        <taxon>Bacillati</taxon>
        <taxon>Actinomycetota</taxon>
        <taxon>Actinomycetes</taxon>
        <taxon>Kitasatosporales</taxon>
        <taxon>Streptomycetaceae</taxon>
        <taxon>Streptacidiphilus</taxon>
    </lineage>
</organism>
<evidence type="ECO:0000313" key="2">
    <source>
        <dbReference type="EMBL" id="MFC5907293.1"/>
    </source>
</evidence>
<dbReference type="RefSeq" id="WP_380581562.1">
    <property type="nucleotide sequence ID" value="NZ_JBHSQJ010000031.1"/>
</dbReference>